<dbReference type="Proteomes" id="UP000199111">
    <property type="component" value="Unassembled WGS sequence"/>
</dbReference>
<dbReference type="InterPro" id="IPR013785">
    <property type="entry name" value="Aldolase_TIM"/>
</dbReference>
<dbReference type="InterPro" id="IPR011060">
    <property type="entry name" value="RibuloseP-bd_barrel"/>
</dbReference>
<comment type="function">
    <text evidence="2 7">Converts N-acetylmannosamine-6-phosphate (ManNAc-6-P) to N-acetylglucosamine-6-phosphate (GlcNAc-6-P).</text>
</comment>
<protein>
    <recommendedName>
        <fullName evidence="7">Putative N-acetylmannosamine-6-phosphate 2-epimerase</fullName>
        <ecNumber evidence="7">5.1.3.9</ecNumber>
    </recommendedName>
    <alternativeName>
        <fullName evidence="7">ManNAc-6-P epimerase</fullName>
    </alternativeName>
</protein>
<gene>
    <name evidence="7" type="primary">nanE</name>
    <name evidence="8" type="ORF">SAMN05216275_14937</name>
</gene>
<dbReference type="PANTHER" id="PTHR36204:SF1">
    <property type="entry name" value="N-ACETYLMANNOSAMINE-6-PHOSPHATE 2-EPIMERASE-RELATED"/>
    <property type="match status" value="1"/>
</dbReference>
<comment type="similarity">
    <text evidence="4 7">Belongs to the NanE family.</text>
</comment>
<dbReference type="GO" id="GO:0006053">
    <property type="term" value="P:N-acetylmannosamine catabolic process"/>
    <property type="evidence" value="ECO:0007669"/>
    <property type="project" value="TreeGrafter"/>
</dbReference>
<evidence type="ECO:0000256" key="3">
    <source>
        <dbReference type="ARBA" id="ARBA00005081"/>
    </source>
</evidence>
<evidence type="ECO:0000256" key="5">
    <source>
        <dbReference type="ARBA" id="ARBA00023235"/>
    </source>
</evidence>
<evidence type="ECO:0000313" key="9">
    <source>
        <dbReference type="Proteomes" id="UP000199111"/>
    </source>
</evidence>
<dbReference type="SUPFAM" id="SSF51366">
    <property type="entry name" value="Ribulose-phoshate binding barrel"/>
    <property type="match status" value="1"/>
</dbReference>
<comment type="catalytic activity">
    <reaction evidence="1 7">
        <text>an N-acyl-D-glucosamine 6-phosphate = an N-acyl-D-mannosamine 6-phosphate</text>
        <dbReference type="Rhea" id="RHEA:23932"/>
        <dbReference type="ChEBI" id="CHEBI:57599"/>
        <dbReference type="ChEBI" id="CHEBI:57666"/>
        <dbReference type="EC" id="5.1.3.9"/>
    </reaction>
</comment>
<organism evidence="8 9">
    <name type="scientific">Streptosporangium canum</name>
    <dbReference type="NCBI Taxonomy" id="324952"/>
    <lineage>
        <taxon>Bacteria</taxon>
        <taxon>Bacillati</taxon>
        <taxon>Actinomycetota</taxon>
        <taxon>Actinomycetes</taxon>
        <taxon>Streptosporangiales</taxon>
        <taxon>Streptosporangiaceae</taxon>
        <taxon>Streptosporangium</taxon>
    </lineage>
</organism>
<dbReference type="GO" id="GO:0047465">
    <property type="term" value="F:N-acylglucosamine-6-phosphate 2-epimerase activity"/>
    <property type="evidence" value="ECO:0007669"/>
    <property type="project" value="UniProtKB-EC"/>
</dbReference>
<evidence type="ECO:0000313" key="8">
    <source>
        <dbReference type="EMBL" id="SFL04043.1"/>
    </source>
</evidence>
<dbReference type="UniPathway" id="UPA00629">
    <property type="reaction ID" value="UER00682"/>
</dbReference>
<keyword evidence="6 7" id="KW-0119">Carbohydrate metabolism</keyword>
<accession>A0A1I4EFL8</accession>
<dbReference type="GO" id="GO:0019262">
    <property type="term" value="P:N-acetylneuraminate catabolic process"/>
    <property type="evidence" value="ECO:0007669"/>
    <property type="project" value="UniProtKB-UniRule"/>
</dbReference>
<evidence type="ECO:0000256" key="1">
    <source>
        <dbReference type="ARBA" id="ARBA00000056"/>
    </source>
</evidence>
<dbReference type="EMBL" id="FOQY01000049">
    <property type="protein sequence ID" value="SFL04043.1"/>
    <property type="molecule type" value="Genomic_DNA"/>
</dbReference>
<keyword evidence="9" id="KW-1185">Reference proteome</keyword>
<dbReference type="HAMAP" id="MF_01235">
    <property type="entry name" value="ManNAc6P_epimer"/>
    <property type="match status" value="1"/>
</dbReference>
<evidence type="ECO:0000256" key="2">
    <source>
        <dbReference type="ARBA" id="ARBA00002147"/>
    </source>
</evidence>
<dbReference type="PANTHER" id="PTHR36204">
    <property type="entry name" value="N-ACETYLMANNOSAMINE-6-PHOSPHATE 2-EPIMERASE-RELATED"/>
    <property type="match status" value="1"/>
</dbReference>
<dbReference type="EC" id="5.1.3.9" evidence="7"/>
<keyword evidence="5 7" id="KW-0413">Isomerase</keyword>
<dbReference type="Gene3D" id="3.20.20.70">
    <property type="entry name" value="Aldolase class I"/>
    <property type="match status" value="1"/>
</dbReference>
<evidence type="ECO:0000256" key="4">
    <source>
        <dbReference type="ARBA" id="ARBA00007439"/>
    </source>
</evidence>
<dbReference type="GO" id="GO:0005829">
    <property type="term" value="C:cytosol"/>
    <property type="evidence" value="ECO:0007669"/>
    <property type="project" value="TreeGrafter"/>
</dbReference>
<name>A0A1I4EFL8_9ACTN</name>
<dbReference type="GO" id="GO:0005975">
    <property type="term" value="P:carbohydrate metabolic process"/>
    <property type="evidence" value="ECO:0007669"/>
    <property type="project" value="UniProtKB-UniRule"/>
</dbReference>
<evidence type="ECO:0000256" key="7">
    <source>
        <dbReference type="HAMAP-Rule" id="MF_01235"/>
    </source>
</evidence>
<dbReference type="NCBIfam" id="NF002231">
    <property type="entry name" value="PRK01130.1"/>
    <property type="match status" value="1"/>
</dbReference>
<dbReference type="CDD" id="cd04729">
    <property type="entry name" value="NanE"/>
    <property type="match status" value="1"/>
</dbReference>
<proteinExistence type="inferred from homology"/>
<evidence type="ECO:0000256" key="6">
    <source>
        <dbReference type="ARBA" id="ARBA00023277"/>
    </source>
</evidence>
<dbReference type="AlphaFoldDB" id="A0A1I4EFL8"/>
<reference evidence="9" key="1">
    <citation type="submission" date="2016-10" db="EMBL/GenBank/DDBJ databases">
        <authorList>
            <person name="Varghese N."/>
            <person name="Submissions S."/>
        </authorList>
    </citation>
    <scope>NUCLEOTIDE SEQUENCE [LARGE SCALE GENOMIC DNA]</scope>
    <source>
        <strain evidence="9">CGMCC 4.2126</strain>
    </source>
</reference>
<dbReference type="Pfam" id="PF04131">
    <property type="entry name" value="NanE"/>
    <property type="match status" value="1"/>
</dbReference>
<dbReference type="InterPro" id="IPR007260">
    <property type="entry name" value="NanE"/>
</dbReference>
<comment type="pathway">
    <text evidence="3 7">Amino-sugar metabolism; N-acetylneuraminate degradation; D-fructose 6-phosphate from N-acetylneuraminate: step 3/5.</text>
</comment>
<sequence>MSPAGQPGPDAGRGGAVNALLAAVRGRAIVSCQAYPGEPMRDADTMCRVAQAAAAGGAAGIRAQGPEDLRRIRAALDLPLIGLWKDGADDVFITPTIEHAFEVAAAGADIVALDGTGRPRPDGRTLAQTVRAVHEHTGRLVMADVSTYDEGVAAADAGADLVGTTLAGYTPYSRGGPGPDLDLVGRLSRDLPVPVIAEGRIHTTEQAAEAIRRGAHAVVVGTAITHPTSITRWFARAIGDACPPG</sequence>